<feature type="domain" description="Mechanosensitive ion channel MscS C-terminal" evidence="9">
    <location>
        <begin position="342"/>
        <end position="425"/>
    </location>
</feature>
<dbReference type="PANTHER" id="PTHR30347">
    <property type="entry name" value="POTASSIUM CHANNEL RELATED"/>
    <property type="match status" value="1"/>
</dbReference>
<dbReference type="InterPro" id="IPR052702">
    <property type="entry name" value="MscS-like_channel"/>
</dbReference>
<evidence type="ECO:0000256" key="4">
    <source>
        <dbReference type="ARBA" id="ARBA00022692"/>
    </source>
</evidence>
<evidence type="ECO:0000256" key="5">
    <source>
        <dbReference type="ARBA" id="ARBA00022989"/>
    </source>
</evidence>
<reference evidence="10 11" key="1">
    <citation type="submission" date="2021-11" db="EMBL/GenBank/DDBJ databases">
        <authorList>
            <person name="Oh E.-T."/>
            <person name="Kim S.-B."/>
        </authorList>
    </citation>
    <scope>NUCLEOTIDE SEQUENCE [LARGE SCALE GENOMIC DNA]</scope>
    <source>
        <strain evidence="10 11">MMS20-SJTR3</strain>
    </source>
</reference>
<feature type="transmembrane region" description="Helical" evidence="7">
    <location>
        <begin position="179"/>
        <end position="201"/>
    </location>
</feature>
<dbReference type="EMBL" id="JAJITD010000007">
    <property type="protein sequence ID" value="MCC8394195.1"/>
    <property type="molecule type" value="Genomic_DNA"/>
</dbReference>
<feature type="transmembrane region" description="Helical" evidence="7">
    <location>
        <begin position="20"/>
        <end position="42"/>
    </location>
</feature>
<dbReference type="InterPro" id="IPR023408">
    <property type="entry name" value="MscS_beta-dom_sf"/>
</dbReference>
<dbReference type="InterPro" id="IPR049278">
    <property type="entry name" value="MS_channel_C"/>
</dbReference>
<dbReference type="Gene3D" id="3.30.70.100">
    <property type="match status" value="1"/>
</dbReference>
<evidence type="ECO:0000313" key="10">
    <source>
        <dbReference type="EMBL" id="MCC8394195.1"/>
    </source>
</evidence>
<feature type="transmembrane region" description="Helical" evidence="7">
    <location>
        <begin position="77"/>
        <end position="95"/>
    </location>
</feature>
<sequence length="476" mass="51488">MNTTFPHMFDDIWRDFGQPVMLWQVGILLATLAVAWLLAGLLRRRLAKPQSQSPLQLQLQLPRYQGLRFGMESLNRAAFPLIGAALVWIARAIAGQFMHTALLNVALVPLVGIGLIYIVFFFARRVFNRDGGVHPWLFLVEKTVSVVVWIGMVLTLLGIQEDVIEWMGSVRFRVANAHMTLLSLATGLLWVGVTMIVAMWLGSTFEERLMRSKTLDANLKVVVARVGRAAFVLAAILISLSIVGIDITVLGVFGGALGVGLGFGMQKIASNYVSGFIILLDRSLRIGDTINVSGLAGRVTQIRTRYTVVRGLDGIETLIPNEKLITDVVQNQSSFLTRGYAKATVQIAYTSDVEQAMALLAEAAADVPRVLREPAPTPYLAGFGADGINLELGFWIEDAATGTSGVRSSVNRNIWRLFSEHNISIPFAQREVRIIGPVGGVIPQSVAMTDPVGGGGVNATSEAASAPVDGAANDVR</sequence>
<keyword evidence="4 7" id="KW-0812">Transmembrane</keyword>
<protein>
    <submittedName>
        <fullName evidence="10">Mechanosensitive ion channel</fullName>
    </submittedName>
</protein>
<dbReference type="Proteomes" id="UP001431019">
    <property type="component" value="Unassembled WGS sequence"/>
</dbReference>
<organism evidence="10 11">
    <name type="scientific">Paraburkholderia sejongensis</name>
    <dbReference type="NCBI Taxonomy" id="2886946"/>
    <lineage>
        <taxon>Bacteria</taxon>
        <taxon>Pseudomonadati</taxon>
        <taxon>Pseudomonadota</taxon>
        <taxon>Betaproteobacteria</taxon>
        <taxon>Burkholderiales</taxon>
        <taxon>Burkholderiaceae</taxon>
        <taxon>Paraburkholderia</taxon>
    </lineage>
</organism>
<evidence type="ECO:0000256" key="7">
    <source>
        <dbReference type="SAM" id="Phobius"/>
    </source>
</evidence>
<evidence type="ECO:0000259" key="8">
    <source>
        <dbReference type="Pfam" id="PF00924"/>
    </source>
</evidence>
<comment type="subcellular location">
    <subcellularLocation>
        <location evidence="1">Cell membrane</location>
        <topology evidence="1">Multi-pass membrane protein</topology>
    </subcellularLocation>
</comment>
<name>A0ABS8JWC0_9BURK</name>
<dbReference type="InterPro" id="IPR006685">
    <property type="entry name" value="MscS_channel_2nd"/>
</dbReference>
<keyword evidence="3" id="KW-1003">Cell membrane</keyword>
<dbReference type="Pfam" id="PF21082">
    <property type="entry name" value="MS_channel_3rd"/>
    <property type="match status" value="1"/>
</dbReference>
<gene>
    <name evidence="10" type="ORF">LJ656_16475</name>
</gene>
<comment type="caution">
    <text evidence="10">The sequence shown here is derived from an EMBL/GenBank/DDBJ whole genome shotgun (WGS) entry which is preliminary data.</text>
</comment>
<accession>A0ABS8JWC0</accession>
<dbReference type="PANTHER" id="PTHR30347:SF1">
    <property type="entry name" value="MECHANOSENSITIVE CHANNEL MSCK"/>
    <property type="match status" value="1"/>
</dbReference>
<evidence type="ECO:0000259" key="9">
    <source>
        <dbReference type="Pfam" id="PF21082"/>
    </source>
</evidence>
<evidence type="ECO:0000256" key="1">
    <source>
        <dbReference type="ARBA" id="ARBA00004651"/>
    </source>
</evidence>
<feature type="transmembrane region" description="Helical" evidence="7">
    <location>
        <begin position="222"/>
        <end position="241"/>
    </location>
</feature>
<feature type="domain" description="Mechanosensitive ion channel MscS" evidence="8">
    <location>
        <begin position="268"/>
        <end position="333"/>
    </location>
</feature>
<dbReference type="SUPFAM" id="SSF82861">
    <property type="entry name" value="Mechanosensitive channel protein MscS (YggB), transmembrane region"/>
    <property type="match status" value="1"/>
</dbReference>
<dbReference type="Gene3D" id="1.10.287.1260">
    <property type="match status" value="1"/>
</dbReference>
<dbReference type="InterPro" id="IPR011066">
    <property type="entry name" value="MscS_channel_C_sf"/>
</dbReference>
<dbReference type="InterPro" id="IPR011014">
    <property type="entry name" value="MscS_channel_TM-2"/>
</dbReference>
<feature type="transmembrane region" description="Helical" evidence="7">
    <location>
        <begin position="101"/>
        <end position="123"/>
    </location>
</feature>
<dbReference type="InterPro" id="IPR010920">
    <property type="entry name" value="LSM_dom_sf"/>
</dbReference>
<evidence type="ECO:0000256" key="3">
    <source>
        <dbReference type="ARBA" id="ARBA00022475"/>
    </source>
</evidence>
<dbReference type="SUPFAM" id="SSF50182">
    <property type="entry name" value="Sm-like ribonucleoproteins"/>
    <property type="match status" value="1"/>
</dbReference>
<evidence type="ECO:0000256" key="2">
    <source>
        <dbReference type="ARBA" id="ARBA00008017"/>
    </source>
</evidence>
<proteinExistence type="inferred from homology"/>
<keyword evidence="6 7" id="KW-0472">Membrane</keyword>
<evidence type="ECO:0000313" key="11">
    <source>
        <dbReference type="Proteomes" id="UP001431019"/>
    </source>
</evidence>
<keyword evidence="5 7" id="KW-1133">Transmembrane helix</keyword>
<comment type="similarity">
    <text evidence="2">Belongs to the MscS (TC 1.A.23) family.</text>
</comment>
<dbReference type="Pfam" id="PF00924">
    <property type="entry name" value="MS_channel_2nd"/>
    <property type="match status" value="1"/>
</dbReference>
<evidence type="ECO:0000256" key="6">
    <source>
        <dbReference type="ARBA" id="ARBA00023136"/>
    </source>
</evidence>
<keyword evidence="11" id="KW-1185">Reference proteome</keyword>
<dbReference type="SUPFAM" id="SSF82689">
    <property type="entry name" value="Mechanosensitive channel protein MscS (YggB), C-terminal domain"/>
    <property type="match status" value="1"/>
</dbReference>
<feature type="transmembrane region" description="Helical" evidence="7">
    <location>
        <begin position="135"/>
        <end position="159"/>
    </location>
</feature>
<dbReference type="Gene3D" id="2.30.30.60">
    <property type="match status" value="1"/>
</dbReference>
<feature type="transmembrane region" description="Helical" evidence="7">
    <location>
        <begin position="247"/>
        <end position="265"/>
    </location>
</feature>